<reference evidence="7" key="1">
    <citation type="submission" date="2020-02" db="EMBL/GenBank/DDBJ databases">
        <authorList>
            <person name="Meier V. D."/>
        </authorList>
    </citation>
    <scope>NUCLEOTIDE SEQUENCE</scope>
    <source>
        <strain evidence="7">AVDCRST_MAG59</strain>
    </source>
</reference>
<dbReference type="EMBL" id="CADCWF010000148">
    <property type="protein sequence ID" value="CAA9557989.1"/>
    <property type="molecule type" value="Genomic_DNA"/>
</dbReference>
<dbReference type="PANTHER" id="PTHR42862">
    <property type="entry name" value="DELTA-1-PYRROLINE-5-CARBOXYLATE DEHYDROGENASE 1, ISOFORM A-RELATED"/>
    <property type="match status" value="1"/>
</dbReference>
<dbReference type="PROSITE" id="PS00070">
    <property type="entry name" value="ALDEHYDE_DEHYDR_CYS"/>
    <property type="match status" value="1"/>
</dbReference>
<keyword evidence="4" id="KW-0520">NAD</keyword>
<evidence type="ECO:0000256" key="3">
    <source>
        <dbReference type="ARBA" id="ARBA00023002"/>
    </source>
</evidence>
<organism evidence="7">
    <name type="scientific">uncultured Thermomicrobiales bacterium</name>
    <dbReference type="NCBI Taxonomy" id="1645740"/>
    <lineage>
        <taxon>Bacteria</taxon>
        <taxon>Pseudomonadati</taxon>
        <taxon>Thermomicrobiota</taxon>
        <taxon>Thermomicrobia</taxon>
        <taxon>Thermomicrobiales</taxon>
        <taxon>environmental samples</taxon>
    </lineage>
</organism>
<dbReference type="InterPro" id="IPR016163">
    <property type="entry name" value="Ald_DH_C"/>
</dbReference>
<dbReference type="GO" id="GO:0004657">
    <property type="term" value="F:proline dehydrogenase activity"/>
    <property type="evidence" value="ECO:0007669"/>
    <property type="project" value="UniProtKB-ARBA"/>
</dbReference>
<evidence type="ECO:0000313" key="7">
    <source>
        <dbReference type="EMBL" id="CAA9557989.1"/>
    </source>
</evidence>
<gene>
    <name evidence="7" type="ORF">AVDCRST_MAG59-2399</name>
</gene>
<comment type="pathway">
    <text evidence="1">Amino-acid degradation; L-proline degradation into L-glutamate; L-glutamate from L-proline: step 2/2.</text>
</comment>
<dbReference type="PANTHER" id="PTHR42862:SF1">
    <property type="entry name" value="DELTA-1-PYRROLINE-5-CARBOXYLATE DEHYDROGENASE 2, ISOFORM A-RELATED"/>
    <property type="match status" value="1"/>
</dbReference>
<sequence>MTATVDKITYTSTPEQIRAMHAAFDEALAAVEADLGKSHPMVIDGQERTAAATFEVRAPADRDKLLGVFQSGTRTDVDDAVAAAKAAFPSWAGLPYAERVAIFRRAAELIRERKFRIASLLVHECGKNRVEAIGEVEEAADMIDEYTAQVEANNGFVRELGALDPGERNRSVLRPFGVWAVLAPFNFPFALSVGMSSGALLAGNTVVIKPASATPLSGYELCRIYHDAGMPAGVFNFVTGAGAEVGEPLALHPDVDGLIFTGSKEVGFDLYKRVGPNFPKPVITELGGKNPTIVTAKADLAKAVEGVARSAFGFSGQKCSACSRVYVERPVYDEFVERLTARTKELTVGDPTDPDTYVGPVIDDRAVERYERAIASAEGGTVRTGGTRLSGGAFDKGTFVAPTVIDGLPADHELFRKELFLPVLVAAPVDDLDQALEFANDTEYGLTAGIFSEDQGEIERFFDRIEAGVVYANRKGGATTGAWPGCQSFAGWKASGSSGKGGLGPYYVQQFLREQSRTVVVDAAAEDVEAEQAAGE</sequence>
<dbReference type="FunFam" id="3.40.309.10:FF:000005">
    <property type="entry name" value="1-pyrroline-5-carboxylate dehydrogenase 1"/>
    <property type="match status" value="1"/>
</dbReference>
<dbReference type="InterPro" id="IPR050485">
    <property type="entry name" value="Proline_metab_enzyme"/>
</dbReference>
<dbReference type="AlphaFoldDB" id="A0A6J4USI6"/>
<dbReference type="GO" id="GO:0009898">
    <property type="term" value="C:cytoplasmic side of plasma membrane"/>
    <property type="evidence" value="ECO:0007669"/>
    <property type="project" value="TreeGrafter"/>
</dbReference>
<protein>
    <recommendedName>
        <fullName evidence="2">L-glutamate gamma-semialdehyde dehydrogenase</fullName>
        <ecNumber evidence="2">1.2.1.88</ecNumber>
    </recommendedName>
</protein>
<dbReference type="GO" id="GO:0003842">
    <property type="term" value="F:L-glutamate gamma-semialdehyde dehydrogenase activity"/>
    <property type="evidence" value="ECO:0007669"/>
    <property type="project" value="UniProtKB-EC"/>
</dbReference>
<dbReference type="GO" id="GO:0010133">
    <property type="term" value="P:L-proline catabolic process to L-glutamate"/>
    <property type="evidence" value="ECO:0007669"/>
    <property type="project" value="TreeGrafter"/>
</dbReference>
<name>A0A6J4USI6_9BACT</name>
<proteinExistence type="predicted"/>
<feature type="domain" description="Aldehyde dehydrogenase" evidence="6">
    <location>
        <begin position="52"/>
        <end position="514"/>
    </location>
</feature>
<keyword evidence="3 7" id="KW-0560">Oxidoreductase</keyword>
<evidence type="ECO:0000256" key="5">
    <source>
        <dbReference type="ARBA" id="ARBA00048142"/>
    </source>
</evidence>
<dbReference type="EC" id="1.2.1.88" evidence="2"/>
<dbReference type="Gene3D" id="3.40.605.10">
    <property type="entry name" value="Aldehyde Dehydrogenase, Chain A, domain 1"/>
    <property type="match status" value="1"/>
</dbReference>
<evidence type="ECO:0000259" key="6">
    <source>
        <dbReference type="Pfam" id="PF00171"/>
    </source>
</evidence>
<dbReference type="InterPro" id="IPR015590">
    <property type="entry name" value="Aldehyde_DH_dom"/>
</dbReference>
<evidence type="ECO:0000256" key="4">
    <source>
        <dbReference type="ARBA" id="ARBA00023027"/>
    </source>
</evidence>
<dbReference type="Gene3D" id="3.40.309.10">
    <property type="entry name" value="Aldehyde Dehydrogenase, Chain A, domain 2"/>
    <property type="match status" value="1"/>
</dbReference>
<evidence type="ECO:0000256" key="1">
    <source>
        <dbReference type="ARBA" id="ARBA00004786"/>
    </source>
</evidence>
<comment type="catalytic activity">
    <reaction evidence="5">
        <text>L-glutamate 5-semialdehyde + NAD(+) + H2O = L-glutamate + NADH + 2 H(+)</text>
        <dbReference type="Rhea" id="RHEA:30235"/>
        <dbReference type="ChEBI" id="CHEBI:15377"/>
        <dbReference type="ChEBI" id="CHEBI:15378"/>
        <dbReference type="ChEBI" id="CHEBI:29985"/>
        <dbReference type="ChEBI" id="CHEBI:57540"/>
        <dbReference type="ChEBI" id="CHEBI:57945"/>
        <dbReference type="ChEBI" id="CHEBI:58066"/>
        <dbReference type="EC" id="1.2.1.88"/>
    </reaction>
</comment>
<accession>A0A6J4USI6</accession>
<dbReference type="InterPro" id="IPR016162">
    <property type="entry name" value="Ald_DH_N"/>
</dbReference>
<dbReference type="SUPFAM" id="SSF53720">
    <property type="entry name" value="ALDH-like"/>
    <property type="match status" value="1"/>
</dbReference>
<dbReference type="InterPro" id="IPR016161">
    <property type="entry name" value="Ald_DH/histidinol_DH"/>
</dbReference>
<evidence type="ECO:0000256" key="2">
    <source>
        <dbReference type="ARBA" id="ARBA00012884"/>
    </source>
</evidence>
<dbReference type="Pfam" id="PF00171">
    <property type="entry name" value="Aldedh"/>
    <property type="match status" value="1"/>
</dbReference>
<dbReference type="InterPro" id="IPR016160">
    <property type="entry name" value="Ald_DH_CS_CYS"/>
</dbReference>